<dbReference type="SUPFAM" id="SSF54928">
    <property type="entry name" value="RNA-binding domain, RBD"/>
    <property type="match status" value="1"/>
</dbReference>
<dbReference type="EMBL" id="JAPFFI010000003">
    <property type="protein sequence ID" value="KAJ6397990.1"/>
    <property type="molecule type" value="Genomic_DNA"/>
</dbReference>
<dbReference type="InterPro" id="IPR012677">
    <property type="entry name" value="Nucleotide-bd_a/b_plait_sf"/>
</dbReference>
<dbReference type="Proteomes" id="UP001141253">
    <property type="component" value="Chromosome 5"/>
</dbReference>
<name>A0ABQ9CHK9_9ROSI</name>
<feature type="region of interest" description="Disordered" evidence="1">
    <location>
        <begin position="1"/>
        <end position="21"/>
    </location>
</feature>
<evidence type="ECO:0000256" key="1">
    <source>
        <dbReference type="SAM" id="MobiDB-lite"/>
    </source>
</evidence>
<sequence length="189" mass="22095">MDQDPVARAQALGTRRADRELSNPRAEAHYQMFLNSTYALAFFGPGFCDLNPALKNILLGLALFTRDIFRFPGLLLPQPHHLRPSNHEQNFHNLTQNDPPNPTYNISHDWRAADLGRMFSNFGVLKVYVPNKLNRRQWKFGFVHFEATINKGLLLQDLNSIWIGTYKMRVNMESYRKKMKRLEKKMKFT</sequence>
<dbReference type="Gene3D" id="3.30.70.330">
    <property type="match status" value="1"/>
</dbReference>
<reference evidence="2" key="2">
    <citation type="journal article" date="2023" name="Int. J. Mol. Sci.">
        <title>De Novo Assembly and Annotation of 11 Diverse Shrub Willow (Salix) Genomes Reveals Novel Gene Organization in Sex-Linked Regions.</title>
        <authorList>
            <person name="Hyden B."/>
            <person name="Feng K."/>
            <person name="Yates T.B."/>
            <person name="Jawdy S."/>
            <person name="Cereghino C."/>
            <person name="Smart L.B."/>
            <person name="Muchero W."/>
        </authorList>
    </citation>
    <scope>NUCLEOTIDE SEQUENCE</scope>
    <source>
        <tissue evidence="2">Shoot tip</tissue>
    </source>
</reference>
<accession>A0ABQ9CHK9</accession>
<gene>
    <name evidence="2" type="ORF">OIU77_018910</name>
</gene>
<organism evidence="2 3">
    <name type="scientific">Salix suchowensis</name>
    <dbReference type="NCBI Taxonomy" id="1278906"/>
    <lineage>
        <taxon>Eukaryota</taxon>
        <taxon>Viridiplantae</taxon>
        <taxon>Streptophyta</taxon>
        <taxon>Embryophyta</taxon>
        <taxon>Tracheophyta</taxon>
        <taxon>Spermatophyta</taxon>
        <taxon>Magnoliopsida</taxon>
        <taxon>eudicotyledons</taxon>
        <taxon>Gunneridae</taxon>
        <taxon>Pentapetalae</taxon>
        <taxon>rosids</taxon>
        <taxon>fabids</taxon>
        <taxon>Malpighiales</taxon>
        <taxon>Salicaceae</taxon>
        <taxon>Saliceae</taxon>
        <taxon>Salix</taxon>
    </lineage>
</organism>
<proteinExistence type="predicted"/>
<evidence type="ECO:0000313" key="2">
    <source>
        <dbReference type="EMBL" id="KAJ6397990.1"/>
    </source>
</evidence>
<dbReference type="InterPro" id="IPR035979">
    <property type="entry name" value="RBD_domain_sf"/>
</dbReference>
<evidence type="ECO:0008006" key="4">
    <source>
        <dbReference type="Google" id="ProtNLM"/>
    </source>
</evidence>
<evidence type="ECO:0000313" key="3">
    <source>
        <dbReference type="Proteomes" id="UP001141253"/>
    </source>
</evidence>
<reference evidence="2" key="1">
    <citation type="submission" date="2022-10" db="EMBL/GenBank/DDBJ databases">
        <authorList>
            <person name="Hyden B.L."/>
            <person name="Feng K."/>
            <person name="Yates T."/>
            <person name="Jawdy S."/>
            <person name="Smart L.B."/>
            <person name="Muchero W."/>
        </authorList>
    </citation>
    <scope>NUCLEOTIDE SEQUENCE</scope>
    <source>
        <tissue evidence="2">Shoot tip</tissue>
    </source>
</reference>
<protein>
    <recommendedName>
        <fullName evidence="4">RRM domain-containing protein</fullName>
    </recommendedName>
</protein>
<comment type="caution">
    <text evidence="2">The sequence shown here is derived from an EMBL/GenBank/DDBJ whole genome shotgun (WGS) entry which is preliminary data.</text>
</comment>
<keyword evidence="3" id="KW-1185">Reference proteome</keyword>